<feature type="domain" description="GST C-terminal" evidence="2">
    <location>
        <begin position="85"/>
        <end position="207"/>
    </location>
</feature>
<dbReference type="Pfam" id="PF13409">
    <property type="entry name" value="GST_N_2"/>
    <property type="match status" value="1"/>
</dbReference>
<evidence type="ECO:0000259" key="2">
    <source>
        <dbReference type="PROSITE" id="PS50405"/>
    </source>
</evidence>
<reference evidence="3 6" key="1">
    <citation type="submission" date="2018-09" db="EMBL/GenBank/DDBJ databases">
        <title>Roseomonas sp. nov., isolated from feces of Tibetan antelopes in the Qinghai-Tibet plateau, China.</title>
        <authorList>
            <person name="Tian Z."/>
        </authorList>
    </citation>
    <scope>NUCLEOTIDE SEQUENCE [LARGE SCALE GENOMIC DNA]</scope>
    <source>
        <strain evidence="4 5">Z23</strain>
        <strain evidence="3 6">Z24</strain>
    </source>
</reference>
<dbReference type="InterPro" id="IPR040079">
    <property type="entry name" value="Glutathione_S-Trfase"/>
</dbReference>
<dbReference type="FunCoup" id="A0A3A9JLP1">
    <property type="interactions" value="33"/>
</dbReference>
<comment type="caution">
    <text evidence="3">The sequence shown here is derived from an EMBL/GenBank/DDBJ whole genome shotgun (WGS) entry which is preliminary data.</text>
</comment>
<dbReference type="OrthoDB" id="7583243at2"/>
<feature type="domain" description="GST N-terminal" evidence="1">
    <location>
        <begin position="1"/>
        <end position="80"/>
    </location>
</feature>
<dbReference type="InterPro" id="IPR010987">
    <property type="entry name" value="Glutathione-S-Trfase_C-like"/>
</dbReference>
<dbReference type="InterPro" id="IPR036249">
    <property type="entry name" value="Thioredoxin-like_sf"/>
</dbReference>
<keyword evidence="3" id="KW-0808">Transferase</keyword>
<dbReference type="PROSITE" id="PS50404">
    <property type="entry name" value="GST_NTER"/>
    <property type="match status" value="1"/>
</dbReference>
<dbReference type="EMBL" id="RAQU01000262">
    <property type="protein sequence ID" value="RKK01488.1"/>
    <property type="molecule type" value="Genomic_DNA"/>
</dbReference>
<proteinExistence type="predicted"/>
<evidence type="ECO:0000313" key="4">
    <source>
        <dbReference type="EMBL" id="RMI24786.1"/>
    </source>
</evidence>
<sequence length="207" mass="22617">MKLYYSPGACSVGIHVLLEEVGKPFDLELVALKDQAQNTPEFRAINPKGKVPVLQRDDGSVLTEFTAIAFWLGAKFPEAKLLPADVDAQADAISFVDYITGTVHPNGFTRQFRASRFTPNPADEPKVVEQGKALAAEYLETIDRTWKGGEWVVPQGYSIADAALFFVEYWAVKRVGMPVPARIEAHLKAMLARPAVQRALAASGMAA</sequence>
<dbReference type="SUPFAM" id="SSF47616">
    <property type="entry name" value="GST C-terminal domain-like"/>
    <property type="match status" value="1"/>
</dbReference>
<dbReference type="SFLD" id="SFLDS00019">
    <property type="entry name" value="Glutathione_Transferase_(cytos"/>
    <property type="match status" value="1"/>
</dbReference>
<dbReference type="InterPro" id="IPR036282">
    <property type="entry name" value="Glutathione-S-Trfase_C_sf"/>
</dbReference>
<dbReference type="Proteomes" id="UP000274097">
    <property type="component" value="Unassembled WGS sequence"/>
</dbReference>
<dbReference type="Gene3D" id="1.20.1050.10">
    <property type="match status" value="1"/>
</dbReference>
<dbReference type="SFLD" id="SFLDG00358">
    <property type="entry name" value="Main_(cytGST)"/>
    <property type="match status" value="1"/>
</dbReference>
<accession>A0A3A9JLP1</accession>
<dbReference type="Gene3D" id="3.40.30.10">
    <property type="entry name" value="Glutaredoxin"/>
    <property type="match status" value="1"/>
</dbReference>
<dbReference type="CDD" id="cd03057">
    <property type="entry name" value="GST_N_Beta"/>
    <property type="match status" value="1"/>
</dbReference>
<evidence type="ECO:0000313" key="5">
    <source>
        <dbReference type="Proteomes" id="UP000274097"/>
    </source>
</evidence>
<dbReference type="PROSITE" id="PS50405">
    <property type="entry name" value="GST_CTER"/>
    <property type="match status" value="1"/>
</dbReference>
<evidence type="ECO:0000259" key="1">
    <source>
        <dbReference type="PROSITE" id="PS50404"/>
    </source>
</evidence>
<protein>
    <submittedName>
        <fullName evidence="3">Glutathione S-transferase</fullName>
    </submittedName>
</protein>
<organism evidence="3 6">
    <name type="scientific">Teichococcus wenyumeiae</name>
    <dbReference type="NCBI Taxonomy" id="2478470"/>
    <lineage>
        <taxon>Bacteria</taxon>
        <taxon>Pseudomonadati</taxon>
        <taxon>Pseudomonadota</taxon>
        <taxon>Alphaproteobacteria</taxon>
        <taxon>Acetobacterales</taxon>
        <taxon>Roseomonadaceae</taxon>
        <taxon>Roseomonas</taxon>
    </lineage>
</organism>
<dbReference type="PANTHER" id="PTHR44051:SF8">
    <property type="entry name" value="GLUTATHIONE S-TRANSFERASE GSTA"/>
    <property type="match status" value="1"/>
</dbReference>
<gene>
    <name evidence="3" type="ORF">D6Z83_24690</name>
    <name evidence="4" type="ORF">EBE87_11600</name>
</gene>
<dbReference type="InterPro" id="IPR004045">
    <property type="entry name" value="Glutathione_S-Trfase_N"/>
</dbReference>
<evidence type="ECO:0000313" key="3">
    <source>
        <dbReference type="EMBL" id="RKK01488.1"/>
    </source>
</evidence>
<dbReference type="Proteomes" id="UP000278036">
    <property type="component" value="Unassembled WGS sequence"/>
</dbReference>
<dbReference type="GO" id="GO:0016740">
    <property type="term" value="F:transferase activity"/>
    <property type="evidence" value="ECO:0007669"/>
    <property type="project" value="UniProtKB-KW"/>
</dbReference>
<name>A0A3A9JLP1_9PROT</name>
<keyword evidence="5" id="KW-1185">Reference proteome</keyword>
<dbReference type="EMBL" id="RFLX01000007">
    <property type="protein sequence ID" value="RMI24786.1"/>
    <property type="molecule type" value="Genomic_DNA"/>
</dbReference>
<dbReference type="PANTHER" id="PTHR44051">
    <property type="entry name" value="GLUTATHIONE S-TRANSFERASE-RELATED"/>
    <property type="match status" value="1"/>
</dbReference>
<dbReference type="AlphaFoldDB" id="A0A3A9JLP1"/>
<dbReference type="SUPFAM" id="SSF52833">
    <property type="entry name" value="Thioredoxin-like"/>
    <property type="match status" value="1"/>
</dbReference>
<dbReference type="SFLD" id="SFLDG01150">
    <property type="entry name" value="Main.1:_Beta-like"/>
    <property type="match status" value="1"/>
</dbReference>
<evidence type="ECO:0000313" key="6">
    <source>
        <dbReference type="Proteomes" id="UP000278036"/>
    </source>
</evidence>
<dbReference type="InParanoid" id="A0A3A9JLP1"/>